<comment type="cofactor">
    <cofactor evidence="2 6 7">
        <name>Mg(2+)</name>
        <dbReference type="ChEBI" id="CHEBI:18420"/>
    </cofactor>
</comment>
<dbReference type="Pfam" id="PF00459">
    <property type="entry name" value="Inositol_P"/>
    <property type="match status" value="1"/>
</dbReference>
<evidence type="ECO:0000256" key="2">
    <source>
        <dbReference type="ARBA" id="ARBA00001946"/>
    </source>
</evidence>
<dbReference type="PRINTS" id="PR00377">
    <property type="entry name" value="IMPHPHTASES"/>
</dbReference>
<dbReference type="CDD" id="cd01639">
    <property type="entry name" value="IMPase"/>
    <property type="match status" value="1"/>
</dbReference>
<comment type="catalytic activity">
    <reaction evidence="1 7">
        <text>a myo-inositol phosphate + H2O = myo-inositol + phosphate</text>
        <dbReference type="Rhea" id="RHEA:24056"/>
        <dbReference type="ChEBI" id="CHEBI:15377"/>
        <dbReference type="ChEBI" id="CHEBI:17268"/>
        <dbReference type="ChEBI" id="CHEBI:43474"/>
        <dbReference type="ChEBI" id="CHEBI:84139"/>
        <dbReference type="EC" id="3.1.3.25"/>
    </reaction>
</comment>
<dbReference type="OrthoDB" id="10254945at2759"/>
<dbReference type="EC" id="3.1.3.25" evidence="7"/>
<evidence type="ECO:0000313" key="9">
    <source>
        <dbReference type="EMBL" id="KAF2012120.1"/>
    </source>
</evidence>
<organism evidence="9 10">
    <name type="scientific">Aaosphaeria arxii CBS 175.79</name>
    <dbReference type="NCBI Taxonomy" id="1450172"/>
    <lineage>
        <taxon>Eukaryota</taxon>
        <taxon>Fungi</taxon>
        <taxon>Dikarya</taxon>
        <taxon>Ascomycota</taxon>
        <taxon>Pezizomycotina</taxon>
        <taxon>Dothideomycetes</taxon>
        <taxon>Pleosporomycetidae</taxon>
        <taxon>Pleosporales</taxon>
        <taxon>Pleosporales incertae sedis</taxon>
        <taxon>Aaosphaeria</taxon>
    </lineage>
</organism>
<dbReference type="FunFam" id="3.40.190.80:FF:000012">
    <property type="entry name" value="Inositol-1-monophosphatase"/>
    <property type="match status" value="1"/>
</dbReference>
<feature type="binding site" evidence="6">
    <location>
        <position position="124"/>
    </location>
    <ligand>
        <name>Mg(2+)</name>
        <dbReference type="ChEBI" id="CHEBI:18420"/>
        <label>1</label>
        <note>catalytic</note>
    </ligand>
</feature>
<dbReference type="GeneID" id="54281161"/>
<evidence type="ECO:0000256" key="8">
    <source>
        <dbReference type="SAM" id="MobiDB-lite"/>
    </source>
</evidence>
<evidence type="ECO:0000256" key="5">
    <source>
        <dbReference type="ARBA" id="ARBA00022842"/>
    </source>
</evidence>
<keyword evidence="10" id="KW-1185">Reference proteome</keyword>
<dbReference type="FunFam" id="3.30.540.10:FF:000004">
    <property type="entry name" value="Inositol-1-monophosphatase"/>
    <property type="match status" value="1"/>
</dbReference>
<gene>
    <name evidence="9" type="ORF">BU24DRAFT_353054</name>
</gene>
<accession>A0A6A5XGT5</accession>
<evidence type="ECO:0000256" key="4">
    <source>
        <dbReference type="ARBA" id="ARBA00022723"/>
    </source>
</evidence>
<dbReference type="InterPro" id="IPR000760">
    <property type="entry name" value="Inositol_monophosphatase-like"/>
</dbReference>
<feature type="binding site" evidence="6">
    <location>
        <position position="266"/>
    </location>
    <ligand>
        <name>Mg(2+)</name>
        <dbReference type="ChEBI" id="CHEBI:18420"/>
        <label>1</label>
        <note>catalytic</note>
    </ligand>
</feature>
<evidence type="ECO:0000313" key="10">
    <source>
        <dbReference type="Proteomes" id="UP000799778"/>
    </source>
</evidence>
<dbReference type="GO" id="GO:0008934">
    <property type="term" value="F:inositol monophosphate 1-phosphatase activity"/>
    <property type="evidence" value="ECO:0007669"/>
    <property type="project" value="InterPro"/>
</dbReference>
<dbReference type="GO" id="GO:0046872">
    <property type="term" value="F:metal ion binding"/>
    <property type="evidence" value="ECO:0007669"/>
    <property type="project" value="UniProtKB-KW"/>
</dbReference>
<comment type="similarity">
    <text evidence="3 7">Belongs to the inositol monophosphatase superfamily.</text>
</comment>
<dbReference type="PANTHER" id="PTHR20854">
    <property type="entry name" value="INOSITOL MONOPHOSPHATASE"/>
    <property type="match status" value="1"/>
</dbReference>
<evidence type="ECO:0000256" key="6">
    <source>
        <dbReference type="PIRSR" id="PIRSR600760-2"/>
    </source>
</evidence>
<evidence type="ECO:0000256" key="7">
    <source>
        <dbReference type="RuleBase" id="RU364068"/>
    </source>
</evidence>
<dbReference type="GO" id="GO:0046854">
    <property type="term" value="P:phosphatidylinositol phosphate biosynthetic process"/>
    <property type="evidence" value="ECO:0007669"/>
    <property type="project" value="InterPro"/>
</dbReference>
<dbReference type="GO" id="GO:0007165">
    <property type="term" value="P:signal transduction"/>
    <property type="evidence" value="ECO:0007669"/>
    <property type="project" value="TreeGrafter"/>
</dbReference>
<keyword evidence="7" id="KW-0378">Hydrolase</keyword>
<reference evidence="9" key="1">
    <citation type="journal article" date="2020" name="Stud. Mycol.">
        <title>101 Dothideomycetes genomes: a test case for predicting lifestyles and emergence of pathogens.</title>
        <authorList>
            <person name="Haridas S."/>
            <person name="Albert R."/>
            <person name="Binder M."/>
            <person name="Bloem J."/>
            <person name="Labutti K."/>
            <person name="Salamov A."/>
            <person name="Andreopoulos B."/>
            <person name="Baker S."/>
            <person name="Barry K."/>
            <person name="Bills G."/>
            <person name="Bluhm B."/>
            <person name="Cannon C."/>
            <person name="Castanera R."/>
            <person name="Culley D."/>
            <person name="Daum C."/>
            <person name="Ezra D."/>
            <person name="Gonzalez J."/>
            <person name="Henrissat B."/>
            <person name="Kuo A."/>
            <person name="Liang C."/>
            <person name="Lipzen A."/>
            <person name="Lutzoni F."/>
            <person name="Magnuson J."/>
            <person name="Mondo S."/>
            <person name="Nolan M."/>
            <person name="Ohm R."/>
            <person name="Pangilinan J."/>
            <person name="Park H.-J."/>
            <person name="Ramirez L."/>
            <person name="Alfaro M."/>
            <person name="Sun H."/>
            <person name="Tritt A."/>
            <person name="Yoshinaga Y."/>
            <person name="Zwiers L.-H."/>
            <person name="Turgeon B."/>
            <person name="Goodwin S."/>
            <person name="Spatafora J."/>
            <person name="Crous P."/>
            <person name="Grigoriev I."/>
        </authorList>
    </citation>
    <scope>NUCLEOTIDE SEQUENCE</scope>
    <source>
        <strain evidence="9">CBS 175.79</strain>
    </source>
</reference>
<dbReference type="Proteomes" id="UP000799778">
    <property type="component" value="Unassembled WGS sequence"/>
</dbReference>
<dbReference type="InterPro" id="IPR020550">
    <property type="entry name" value="Inositol_monophosphatase_CS"/>
</dbReference>
<evidence type="ECO:0000256" key="1">
    <source>
        <dbReference type="ARBA" id="ARBA00001033"/>
    </source>
</evidence>
<dbReference type="Gene3D" id="3.30.540.10">
    <property type="entry name" value="Fructose-1,6-Bisphosphatase, subunit A, domain 1"/>
    <property type="match status" value="1"/>
</dbReference>
<name>A0A6A5XGT5_9PLEO</name>
<feature type="region of interest" description="Disordered" evidence="8">
    <location>
        <begin position="1"/>
        <end position="20"/>
    </location>
</feature>
<feature type="binding site" evidence="6">
    <location>
        <position position="103"/>
    </location>
    <ligand>
        <name>Mg(2+)</name>
        <dbReference type="ChEBI" id="CHEBI:18420"/>
        <label>1</label>
        <note>catalytic</note>
    </ligand>
</feature>
<keyword evidence="5 6" id="KW-0460">Magnesium</keyword>
<feature type="binding site" evidence="6">
    <location>
        <position position="121"/>
    </location>
    <ligand>
        <name>Mg(2+)</name>
        <dbReference type="ChEBI" id="CHEBI:18420"/>
        <label>1</label>
        <note>catalytic</note>
    </ligand>
</feature>
<dbReference type="RefSeq" id="XP_033380459.1">
    <property type="nucleotide sequence ID" value="XM_033523764.1"/>
</dbReference>
<protein>
    <recommendedName>
        <fullName evidence="7">Inositol-1-monophosphatase</fullName>
        <ecNumber evidence="7">3.1.3.25</ecNumber>
    </recommendedName>
</protein>
<dbReference type="PROSITE" id="PS00630">
    <property type="entry name" value="IMP_2"/>
    <property type="match status" value="1"/>
</dbReference>
<dbReference type="GO" id="GO:0006021">
    <property type="term" value="P:inositol biosynthetic process"/>
    <property type="evidence" value="ECO:0007669"/>
    <property type="project" value="UniProtKB-UniPathway"/>
</dbReference>
<feature type="binding site" evidence="6">
    <location>
        <position position="123"/>
    </location>
    <ligand>
        <name>Mg(2+)</name>
        <dbReference type="ChEBI" id="CHEBI:18420"/>
        <label>1</label>
        <note>catalytic</note>
    </ligand>
</feature>
<proteinExistence type="inferred from homology"/>
<dbReference type="SUPFAM" id="SSF56655">
    <property type="entry name" value="Carbohydrate phosphatase"/>
    <property type="match status" value="1"/>
</dbReference>
<comment type="pathway">
    <text evidence="7">Polyol metabolism; myo-inositol biosynthesis; myo-inositol from D-glucose 6-phosphate: step 2/2.</text>
</comment>
<evidence type="ECO:0000256" key="3">
    <source>
        <dbReference type="ARBA" id="ARBA00009759"/>
    </source>
</evidence>
<dbReference type="PANTHER" id="PTHR20854:SF4">
    <property type="entry name" value="INOSITOL-1-MONOPHOSPHATASE-RELATED"/>
    <property type="match status" value="1"/>
</dbReference>
<dbReference type="UniPathway" id="UPA00823">
    <property type="reaction ID" value="UER00788"/>
</dbReference>
<dbReference type="Gene3D" id="3.40.190.80">
    <property type="match status" value="1"/>
</dbReference>
<dbReference type="EMBL" id="ML978073">
    <property type="protein sequence ID" value="KAF2012120.1"/>
    <property type="molecule type" value="Genomic_DNA"/>
</dbReference>
<dbReference type="AlphaFoldDB" id="A0A6A5XGT5"/>
<sequence length="327" mass="35490">MDSSPDISEPSTAPSSTCNTPKTFLTTLAKYDLTEQSLLQIHNDLVTLAREAGQMMLDADPTLQPPTTKKNTSDLVTLTDRAIETMILTRLSASHPTIHFLGEETSKTNQRLTPNPTFICDPIDGTLNFIHGFPNTAVSLALAIDKIPVVGVVFNPFRGDLYTAIKHRGAFLTTPTRTFKLPLNPIPRPLPSLSSCLVALEWGSERSGANWDLRTRVAKTLLSAKEDGAGKMVRSIRSSGSAALDLCYVAAGQLDVFWEGGCWAWDVCAGWCVLEEAGGLVVGANPGEWEVELEGRRYLGVRGAKRGEQRGVVGEVWGVMGDGRFVF</sequence>
<keyword evidence="4 6" id="KW-0479">Metal-binding</keyword>
<dbReference type="InterPro" id="IPR033942">
    <property type="entry name" value="IMPase"/>
</dbReference>